<organism evidence="1 2">
    <name type="scientific">Dyadobacter frigoris</name>
    <dbReference type="NCBI Taxonomy" id="2576211"/>
    <lineage>
        <taxon>Bacteria</taxon>
        <taxon>Pseudomonadati</taxon>
        <taxon>Bacteroidota</taxon>
        <taxon>Cytophagia</taxon>
        <taxon>Cytophagales</taxon>
        <taxon>Spirosomataceae</taxon>
        <taxon>Dyadobacter</taxon>
    </lineage>
</organism>
<keyword evidence="2" id="KW-1185">Reference proteome</keyword>
<name>A0A4U6DB52_9BACT</name>
<dbReference type="OrthoDB" id="1163828at2"/>
<comment type="caution">
    <text evidence="1">The sequence shown here is derived from an EMBL/GenBank/DDBJ whole genome shotgun (WGS) entry which is preliminary data.</text>
</comment>
<evidence type="ECO:0008006" key="3">
    <source>
        <dbReference type="Google" id="ProtNLM"/>
    </source>
</evidence>
<proteinExistence type="predicted"/>
<gene>
    <name evidence="1" type="ORF">FDK13_06195</name>
</gene>
<dbReference type="RefSeq" id="WP_137339114.1">
    <property type="nucleotide sequence ID" value="NZ_BSQH01000017.1"/>
</dbReference>
<evidence type="ECO:0000313" key="1">
    <source>
        <dbReference type="EMBL" id="TKT93438.1"/>
    </source>
</evidence>
<accession>A0A4U6DB52</accession>
<dbReference type="Proteomes" id="UP000304900">
    <property type="component" value="Unassembled WGS sequence"/>
</dbReference>
<reference evidence="1 2" key="1">
    <citation type="submission" date="2019-05" db="EMBL/GenBank/DDBJ databases">
        <title>Dyadobacter AR-3-8 sp. nov., isolated from arctic soil.</title>
        <authorList>
            <person name="Chaudhary D.K."/>
        </authorList>
    </citation>
    <scope>NUCLEOTIDE SEQUENCE [LARGE SCALE GENOMIC DNA]</scope>
    <source>
        <strain evidence="1 2">AR-3-8</strain>
    </source>
</reference>
<sequence length="350" mass="37291">MKHGYLQLKRNAFLFLAASALLGEVSAQSDSLRSARTEGTQSINGTVTYDGTGAGTVGNYGTFLGYNAGQVNTASDNSFFGAYSGALNTTGYYNVFIGRSAGKNNTTGNQQVFLGVSAGYSSTTGTWNTFIGSAAGFSNTSGVGNTHIGNVSGYNNSTGQNNTFVGNGSGFNNISGSSNVFLGNRAGKDELGSNKLYISNSETSNPLIYGDFSSSRLVLNGKVGISTSTFPATIGGVDINAYQLFVKGGILSDEVRVRTGWADYVFDENYSLKSLSYLEDYILRNGHLPNVPSAKEVEKQGLSLGEIAKVQQEKIEELTLYLIKQNKQLEEQGRQITELTKTVNVLVIKK</sequence>
<evidence type="ECO:0000313" key="2">
    <source>
        <dbReference type="Proteomes" id="UP000304900"/>
    </source>
</evidence>
<dbReference type="EMBL" id="SZVO01000002">
    <property type="protein sequence ID" value="TKT93438.1"/>
    <property type="molecule type" value="Genomic_DNA"/>
</dbReference>
<protein>
    <recommendedName>
        <fullName evidence="3">TMF family protein</fullName>
    </recommendedName>
</protein>
<dbReference type="AlphaFoldDB" id="A0A4U6DB52"/>